<sequence length="232" mass="25982">MNEERDRTPCDALSVEDGLRLNAYLDGELDGDEPDRVERWIREDPEAAACLELLRGVDSRCREALDEAFHRPVDPGLGATLEQIRQRQEGTVPVPDHRGGTWWRPLGALAAGVLLLAVGYGLGVTTTTSRFDARLAAAEASRAEARSALARALEYTPSGTTVNWASSRYNASAELQPVRTLKMGDDRYCREYRETLVIDGVREERRGLSCRLGRERWQTRLIIPEKKGNELF</sequence>
<protein>
    <recommendedName>
        <fullName evidence="3">Surface antigen domain-containing protein</fullName>
    </recommendedName>
</protein>
<name>A0A831W820_9GAMM</name>
<dbReference type="AlphaFoldDB" id="A0A831W820"/>
<feature type="transmembrane region" description="Helical" evidence="1">
    <location>
        <begin position="102"/>
        <end position="124"/>
    </location>
</feature>
<organism evidence="2">
    <name type="scientific">Sedimenticola thiotaurini</name>
    <dbReference type="NCBI Taxonomy" id="1543721"/>
    <lineage>
        <taxon>Bacteria</taxon>
        <taxon>Pseudomonadati</taxon>
        <taxon>Pseudomonadota</taxon>
        <taxon>Gammaproteobacteria</taxon>
        <taxon>Chromatiales</taxon>
        <taxon>Sedimenticolaceae</taxon>
        <taxon>Sedimenticola</taxon>
    </lineage>
</organism>
<proteinExistence type="predicted"/>
<evidence type="ECO:0000313" key="2">
    <source>
        <dbReference type="EMBL" id="HEB95195.1"/>
    </source>
</evidence>
<keyword evidence="1" id="KW-0812">Transmembrane</keyword>
<gene>
    <name evidence="2" type="ORF">ENI96_02030</name>
</gene>
<comment type="caution">
    <text evidence="2">The sequence shown here is derived from an EMBL/GenBank/DDBJ whole genome shotgun (WGS) entry which is preliminary data.</text>
</comment>
<dbReference type="Proteomes" id="UP000886251">
    <property type="component" value="Unassembled WGS sequence"/>
</dbReference>
<evidence type="ECO:0008006" key="3">
    <source>
        <dbReference type="Google" id="ProtNLM"/>
    </source>
</evidence>
<keyword evidence="1" id="KW-0472">Membrane</keyword>
<dbReference type="EMBL" id="DRKP01000023">
    <property type="protein sequence ID" value="HEB95195.1"/>
    <property type="molecule type" value="Genomic_DNA"/>
</dbReference>
<evidence type="ECO:0000256" key="1">
    <source>
        <dbReference type="SAM" id="Phobius"/>
    </source>
</evidence>
<accession>A0A831W820</accession>
<reference evidence="2" key="1">
    <citation type="journal article" date="2020" name="mSystems">
        <title>Genome- and Community-Level Interaction Insights into Carbon Utilization and Element Cycling Functions of Hydrothermarchaeota in Hydrothermal Sediment.</title>
        <authorList>
            <person name="Zhou Z."/>
            <person name="Liu Y."/>
            <person name="Xu W."/>
            <person name="Pan J."/>
            <person name="Luo Z.H."/>
            <person name="Li M."/>
        </authorList>
    </citation>
    <scope>NUCLEOTIDE SEQUENCE [LARGE SCALE GENOMIC DNA]</scope>
    <source>
        <strain evidence="2">HyVt-443</strain>
    </source>
</reference>
<keyword evidence="1" id="KW-1133">Transmembrane helix</keyword>